<dbReference type="Gene3D" id="3.80.10.10">
    <property type="entry name" value="Ribonuclease Inhibitor"/>
    <property type="match status" value="1"/>
</dbReference>
<dbReference type="GO" id="GO:0005096">
    <property type="term" value="F:GTPase activator activity"/>
    <property type="evidence" value="ECO:0007669"/>
    <property type="project" value="UniProtKB-KW"/>
</dbReference>
<dbReference type="GO" id="GO:0006913">
    <property type="term" value="P:nucleocytoplasmic transport"/>
    <property type="evidence" value="ECO:0007669"/>
    <property type="project" value="TreeGrafter"/>
</dbReference>
<evidence type="ECO:0000313" key="4">
    <source>
        <dbReference type="EMBL" id="EJK65360.1"/>
    </source>
</evidence>
<evidence type="ECO:0000256" key="2">
    <source>
        <dbReference type="ARBA" id="ARBA00022614"/>
    </source>
</evidence>
<name>K0SJ37_THAOC</name>
<accession>K0SJ37</accession>
<dbReference type="PANTHER" id="PTHR24113">
    <property type="entry name" value="RAN GTPASE-ACTIVATING PROTEIN 1"/>
    <property type="match status" value="1"/>
</dbReference>
<dbReference type="Proteomes" id="UP000266841">
    <property type="component" value="Unassembled WGS sequence"/>
</dbReference>
<dbReference type="EMBL" id="AGNL01015924">
    <property type="protein sequence ID" value="EJK65360.1"/>
    <property type="molecule type" value="Genomic_DNA"/>
</dbReference>
<reference evidence="4 5" key="1">
    <citation type="journal article" date="2012" name="Genome Biol.">
        <title>Genome and low-iron response of an oceanic diatom adapted to chronic iron limitation.</title>
        <authorList>
            <person name="Lommer M."/>
            <person name="Specht M."/>
            <person name="Roy A.S."/>
            <person name="Kraemer L."/>
            <person name="Andreson R."/>
            <person name="Gutowska M.A."/>
            <person name="Wolf J."/>
            <person name="Bergner S.V."/>
            <person name="Schilhabel M.B."/>
            <person name="Klostermeier U.C."/>
            <person name="Beiko R.G."/>
            <person name="Rosenstiel P."/>
            <person name="Hippler M."/>
            <person name="Laroche J."/>
        </authorList>
    </citation>
    <scope>NUCLEOTIDE SEQUENCE [LARGE SCALE GENOMIC DNA]</scope>
    <source>
        <strain evidence="4 5">CCMP1005</strain>
    </source>
</reference>
<dbReference type="GO" id="GO:0005829">
    <property type="term" value="C:cytosol"/>
    <property type="evidence" value="ECO:0007669"/>
    <property type="project" value="TreeGrafter"/>
</dbReference>
<dbReference type="GO" id="GO:0048471">
    <property type="term" value="C:perinuclear region of cytoplasm"/>
    <property type="evidence" value="ECO:0007669"/>
    <property type="project" value="TreeGrafter"/>
</dbReference>
<keyword evidence="5" id="KW-1185">Reference proteome</keyword>
<organism evidence="4 5">
    <name type="scientific">Thalassiosira oceanica</name>
    <name type="common">Marine diatom</name>
    <dbReference type="NCBI Taxonomy" id="159749"/>
    <lineage>
        <taxon>Eukaryota</taxon>
        <taxon>Sar</taxon>
        <taxon>Stramenopiles</taxon>
        <taxon>Ochrophyta</taxon>
        <taxon>Bacillariophyta</taxon>
        <taxon>Coscinodiscophyceae</taxon>
        <taxon>Thalassiosirophycidae</taxon>
        <taxon>Thalassiosirales</taxon>
        <taxon>Thalassiosiraceae</taxon>
        <taxon>Thalassiosira</taxon>
    </lineage>
</organism>
<dbReference type="PANTHER" id="PTHR24113:SF12">
    <property type="entry name" value="RAN GTPASE-ACTIVATING PROTEIN 1"/>
    <property type="match status" value="1"/>
</dbReference>
<dbReference type="InterPro" id="IPR027038">
    <property type="entry name" value="RanGap"/>
</dbReference>
<proteinExistence type="predicted"/>
<evidence type="ECO:0000256" key="3">
    <source>
        <dbReference type="ARBA" id="ARBA00022737"/>
    </source>
</evidence>
<comment type="caution">
    <text evidence="4">The sequence shown here is derived from an EMBL/GenBank/DDBJ whole genome shotgun (WGS) entry which is preliminary data.</text>
</comment>
<dbReference type="Pfam" id="PF13516">
    <property type="entry name" value="LRR_6"/>
    <property type="match status" value="2"/>
</dbReference>
<dbReference type="InterPro" id="IPR032675">
    <property type="entry name" value="LRR_dom_sf"/>
</dbReference>
<dbReference type="SUPFAM" id="SSF52047">
    <property type="entry name" value="RNI-like"/>
    <property type="match status" value="1"/>
</dbReference>
<protein>
    <submittedName>
        <fullName evidence="4">Uncharacterized protein</fullName>
    </submittedName>
</protein>
<keyword evidence="2" id="KW-0433">Leucine-rich repeat</keyword>
<keyword evidence="3" id="KW-0677">Repeat</keyword>
<sequence length="176" mass="19532">MTLFTQFLSQNSALDELKFTWNSNDNAQALLSGVDFSTYKVLDFSGNNLQTNGRTDISDLITANPPLEELNLDRNRLNDDDAVLIAQSLGGNILHLTKLYMNYNNIQERGMRVSNASQLHRKALGRVVALTRVVITIRTPRLSHLRGSVTRASLAATLARLRRIPPPQPPSPSHDG</sequence>
<gene>
    <name evidence="4" type="ORF">THAOC_13785</name>
</gene>
<keyword evidence="1" id="KW-0343">GTPase activation</keyword>
<evidence type="ECO:0000313" key="5">
    <source>
        <dbReference type="Proteomes" id="UP000266841"/>
    </source>
</evidence>
<evidence type="ECO:0000256" key="1">
    <source>
        <dbReference type="ARBA" id="ARBA00022468"/>
    </source>
</evidence>
<dbReference type="GO" id="GO:0005634">
    <property type="term" value="C:nucleus"/>
    <property type="evidence" value="ECO:0007669"/>
    <property type="project" value="TreeGrafter"/>
</dbReference>
<dbReference type="AlphaFoldDB" id="K0SJ37"/>
<dbReference type="OrthoDB" id="192312at2759"/>
<dbReference type="GO" id="GO:0031267">
    <property type="term" value="F:small GTPase binding"/>
    <property type="evidence" value="ECO:0007669"/>
    <property type="project" value="TreeGrafter"/>
</dbReference>
<dbReference type="InterPro" id="IPR001611">
    <property type="entry name" value="Leu-rich_rpt"/>
</dbReference>